<dbReference type="FunFam" id="3.40.50.720:FF:000031">
    <property type="entry name" value="Glutamyl-tRNA reductase"/>
    <property type="match status" value="1"/>
</dbReference>
<evidence type="ECO:0000256" key="13">
    <source>
        <dbReference type="PIRSR" id="PIRSR000445-4"/>
    </source>
</evidence>
<reference evidence="18 19" key="1">
    <citation type="submission" date="2019-11" db="EMBL/GenBank/DDBJ databases">
        <authorList>
            <person name="Li X."/>
        </authorList>
    </citation>
    <scope>NUCLEOTIDE SEQUENCE [LARGE SCALE GENOMIC DNA]</scope>
    <source>
        <strain evidence="18 19">L9</strain>
    </source>
</reference>
<dbReference type="UniPathway" id="UPA00251">
    <property type="reaction ID" value="UER00316"/>
</dbReference>
<comment type="caution">
    <text evidence="18">The sequence shown here is derived from an EMBL/GenBank/DDBJ whole genome shotgun (WGS) entry which is preliminary data.</text>
</comment>
<dbReference type="SUPFAM" id="SSF51735">
    <property type="entry name" value="NAD(P)-binding Rossmann-fold domains"/>
    <property type="match status" value="1"/>
</dbReference>
<evidence type="ECO:0000256" key="4">
    <source>
        <dbReference type="ARBA" id="ARBA00022857"/>
    </source>
</evidence>
<dbReference type="InterPro" id="IPR036453">
    <property type="entry name" value="GluRdtase_dimer_dom_sf"/>
</dbReference>
<comment type="domain">
    <text evidence="9">Possesses an unusual extended V-shaped dimeric structure with each monomer consisting of three distinct domains arranged along a curved 'spinal' alpha-helix. The N-terminal catalytic domain specifically recognizes the glutamate moiety of the substrate. The second domain is the NADPH-binding domain, and the third C-terminal domain is responsible for dimerization.</text>
</comment>
<evidence type="ECO:0000256" key="11">
    <source>
        <dbReference type="PIRSR" id="PIRSR000445-2"/>
    </source>
</evidence>
<dbReference type="Gene3D" id="3.40.50.720">
    <property type="entry name" value="NAD(P)-binding Rossmann-like Domain"/>
    <property type="match status" value="1"/>
</dbReference>
<dbReference type="HAMAP" id="MF_00087">
    <property type="entry name" value="Glu_tRNA_reductase"/>
    <property type="match status" value="1"/>
</dbReference>
<accession>A0A6N8FFY4</accession>
<dbReference type="InterPro" id="IPR036291">
    <property type="entry name" value="NAD(P)-bd_dom_sf"/>
</dbReference>
<comment type="miscellaneous">
    <text evidence="9">During catalysis, the active site Cys acts as a nucleophile attacking the alpha-carbonyl group of tRNA-bound glutamate with the formation of a thioester intermediate between enzyme and glutamate, and the concomitant release of tRNA(Glu). The thioester intermediate is finally reduced by direct hydride transfer from NADPH, to form the product GSA.</text>
</comment>
<evidence type="ECO:0000259" key="16">
    <source>
        <dbReference type="Pfam" id="PF01488"/>
    </source>
</evidence>
<evidence type="ECO:0000313" key="19">
    <source>
        <dbReference type="Proteomes" id="UP000469125"/>
    </source>
</evidence>
<keyword evidence="4 9" id="KW-0521">NADP</keyword>
<feature type="binding site" evidence="9 11">
    <location>
        <begin position="114"/>
        <end position="116"/>
    </location>
    <ligand>
        <name>substrate</name>
    </ligand>
</feature>
<dbReference type="InterPro" id="IPR015895">
    <property type="entry name" value="4pyrrol_synth_GluRdtase_N"/>
</dbReference>
<dbReference type="NCBIfam" id="NF000744">
    <property type="entry name" value="PRK00045.1-3"/>
    <property type="match status" value="1"/>
</dbReference>
<dbReference type="SUPFAM" id="SSF69742">
    <property type="entry name" value="Glutamyl tRNA-reductase catalytic, N-terminal domain"/>
    <property type="match status" value="1"/>
</dbReference>
<dbReference type="EC" id="1.2.1.70" evidence="3 9"/>
<dbReference type="InterPro" id="IPR018214">
    <property type="entry name" value="GluRdtase_CS"/>
</dbReference>
<dbReference type="InterPro" id="IPR015896">
    <property type="entry name" value="4pyrrol_synth_GluRdtase_dimer"/>
</dbReference>
<comment type="similarity">
    <text evidence="2 9 14">Belongs to the glutamyl-tRNA reductase family.</text>
</comment>
<feature type="active site" description="Nucleophile" evidence="9 10">
    <location>
        <position position="50"/>
    </location>
</feature>
<evidence type="ECO:0000256" key="1">
    <source>
        <dbReference type="ARBA" id="ARBA00005059"/>
    </source>
</evidence>
<dbReference type="PROSITE" id="PS00747">
    <property type="entry name" value="GLUTR"/>
    <property type="match status" value="1"/>
</dbReference>
<feature type="domain" description="Glutamyl-tRNA reductase N-terminal" evidence="17">
    <location>
        <begin position="6"/>
        <end position="156"/>
    </location>
</feature>
<dbReference type="Pfam" id="PF01488">
    <property type="entry name" value="Shikimate_DH"/>
    <property type="match status" value="1"/>
</dbReference>
<protein>
    <recommendedName>
        <fullName evidence="8 9">Glutamyl-tRNA reductase</fullName>
        <shortName evidence="9">GluTR</shortName>
        <ecNumber evidence="3 9">1.2.1.70</ecNumber>
    </recommendedName>
</protein>
<dbReference type="PIRSF" id="PIRSF000445">
    <property type="entry name" value="4pyrrol_synth_GluRdtase"/>
    <property type="match status" value="1"/>
</dbReference>
<evidence type="ECO:0000256" key="14">
    <source>
        <dbReference type="RuleBase" id="RU000584"/>
    </source>
</evidence>
<comment type="catalytic activity">
    <reaction evidence="7 9 14">
        <text>(S)-4-amino-5-oxopentanoate + tRNA(Glu) + NADP(+) = L-glutamyl-tRNA(Glu) + NADPH + H(+)</text>
        <dbReference type="Rhea" id="RHEA:12344"/>
        <dbReference type="Rhea" id="RHEA-COMP:9663"/>
        <dbReference type="Rhea" id="RHEA-COMP:9680"/>
        <dbReference type="ChEBI" id="CHEBI:15378"/>
        <dbReference type="ChEBI" id="CHEBI:57501"/>
        <dbReference type="ChEBI" id="CHEBI:57783"/>
        <dbReference type="ChEBI" id="CHEBI:58349"/>
        <dbReference type="ChEBI" id="CHEBI:78442"/>
        <dbReference type="ChEBI" id="CHEBI:78520"/>
        <dbReference type="EC" id="1.2.1.70"/>
    </reaction>
</comment>
<evidence type="ECO:0000256" key="9">
    <source>
        <dbReference type="HAMAP-Rule" id="MF_00087"/>
    </source>
</evidence>
<evidence type="ECO:0000256" key="7">
    <source>
        <dbReference type="ARBA" id="ARBA00047464"/>
    </source>
</evidence>
<evidence type="ECO:0000256" key="6">
    <source>
        <dbReference type="ARBA" id="ARBA00023244"/>
    </source>
</evidence>
<feature type="binding site" evidence="9 12">
    <location>
        <begin position="189"/>
        <end position="194"/>
    </location>
    <ligand>
        <name>NADP(+)</name>
        <dbReference type="ChEBI" id="CHEBI:58349"/>
    </ligand>
</feature>
<dbReference type="CDD" id="cd05213">
    <property type="entry name" value="NAD_bind_Glutamyl_tRNA_reduct"/>
    <property type="match status" value="1"/>
</dbReference>
<feature type="binding site" evidence="9 11">
    <location>
        <begin position="49"/>
        <end position="52"/>
    </location>
    <ligand>
        <name>substrate</name>
    </ligand>
</feature>
<dbReference type="GO" id="GO:0019353">
    <property type="term" value="P:protoporphyrinogen IX biosynthetic process from glutamate"/>
    <property type="evidence" value="ECO:0007669"/>
    <property type="project" value="TreeGrafter"/>
</dbReference>
<comment type="function">
    <text evidence="9">Catalyzes the NADPH-dependent reduction of glutamyl-tRNA(Glu) to glutamate 1-semialdehyde (GSA).</text>
</comment>
<evidence type="ECO:0000313" key="18">
    <source>
        <dbReference type="EMBL" id="MUK86957.1"/>
    </source>
</evidence>
<dbReference type="InterPro" id="IPR036343">
    <property type="entry name" value="GluRdtase_N_sf"/>
</dbReference>
<dbReference type="NCBIfam" id="TIGR01035">
    <property type="entry name" value="hemA"/>
    <property type="match status" value="1"/>
</dbReference>
<dbReference type="InterPro" id="IPR006151">
    <property type="entry name" value="Shikm_DH/Glu-tRNA_Rdtase"/>
</dbReference>
<dbReference type="RefSeq" id="WP_343042047.1">
    <property type="nucleotide sequence ID" value="NZ_WOCA01000001.1"/>
</dbReference>
<dbReference type="GO" id="GO:0050661">
    <property type="term" value="F:NADP binding"/>
    <property type="evidence" value="ECO:0007669"/>
    <property type="project" value="InterPro"/>
</dbReference>
<dbReference type="Pfam" id="PF05201">
    <property type="entry name" value="GlutR_N"/>
    <property type="match status" value="1"/>
</dbReference>
<dbReference type="Pfam" id="PF00745">
    <property type="entry name" value="GlutR_dimer"/>
    <property type="match status" value="1"/>
</dbReference>
<dbReference type="InterPro" id="IPR000343">
    <property type="entry name" value="4pyrrol_synth_GluRdtase"/>
</dbReference>
<feature type="binding site" evidence="9 11">
    <location>
        <position position="109"/>
    </location>
    <ligand>
        <name>substrate</name>
    </ligand>
</feature>
<sequence length="457" mass="51451">MHILKVGFNYKSAPVEIREKLTFSEESLHEAMNELKKQKSILENVIVSTCNRTEIYAVVDQLHTGRYYIKQFLADWFNIDKEEFTSYLRITEDDGALEHLFRVSTGLDSMVLGETQILGQVKQSFLTSQKIQATGTIFNELFKQAITFAKRTQKETAIGEHAVSVSYAAVELAKKIFGHLNDKHVVILGAGKMGELAAKNLQGSGASRITVVNRTYSKAEQLAEKFQAKAEQLDRLHDVLLTADILISSTGSNDIVLTKESLAPIQKQRKGRALFLVDIAVPRDLDPALSSLDNVFLYDIDDLQHIVDQNLEARKKAAEKIELMLEEEIVSFNEWLKTLGVVPVISALREKALAIQAETMKSIERKMPDLTERERKVLNKHTKSIINQLLKEPITQAKELAASDQAEDALELFIDIFGIEKEVKEEIANQAKKNDTVMKATMDHKVSFPLIEKLASR</sequence>
<feature type="domain" description="Quinate/shikimate 5-dehydrogenase/glutamyl-tRNA reductase" evidence="16">
    <location>
        <begin position="171"/>
        <end position="306"/>
    </location>
</feature>
<dbReference type="Gene3D" id="3.30.460.30">
    <property type="entry name" value="Glutamyl-tRNA reductase, N-terminal domain"/>
    <property type="match status" value="1"/>
</dbReference>
<feature type="domain" description="Tetrapyrrole biosynthesis glutamyl-tRNA reductase dimerisation" evidence="15">
    <location>
        <begin position="320"/>
        <end position="419"/>
    </location>
</feature>
<evidence type="ECO:0000256" key="12">
    <source>
        <dbReference type="PIRSR" id="PIRSR000445-3"/>
    </source>
</evidence>
<gene>
    <name evidence="9" type="primary">hemA</name>
    <name evidence="18" type="ORF">GMD78_00890</name>
</gene>
<organism evidence="18 19">
    <name type="scientific">Ornithinibacillus caprae</name>
    <dbReference type="NCBI Taxonomy" id="2678566"/>
    <lineage>
        <taxon>Bacteria</taxon>
        <taxon>Bacillati</taxon>
        <taxon>Bacillota</taxon>
        <taxon>Bacilli</taxon>
        <taxon>Bacillales</taxon>
        <taxon>Bacillaceae</taxon>
        <taxon>Ornithinibacillus</taxon>
    </lineage>
</organism>
<dbReference type="FunFam" id="3.30.460.30:FF:000001">
    <property type="entry name" value="Glutamyl-tRNA reductase"/>
    <property type="match status" value="1"/>
</dbReference>
<keyword evidence="5 9" id="KW-0560">Oxidoreductase</keyword>
<evidence type="ECO:0000256" key="2">
    <source>
        <dbReference type="ARBA" id="ARBA00005916"/>
    </source>
</evidence>
<dbReference type="Proteomes" id="UP000469125">
    <property type="component" value="Unassembled WGS sequence"/>
</dbReference>
<feature type="site" description="Important for activity" evidence="9 13">
    <location>
        <position position="99"/>
    </location>
</feature>
<evidence type="ECO:0000256" key="3">
    <source>
        <dbReference type="ARBA" id="ARBA00012970"/>
    </source>
</evidence>
<dbReference type="PANTHER" id="PTHR43013:SF1">
    <property type="entry name" value="GLUTAMYL-TRNA REDUCTASE"/>
    <property type="match status" value="1"/>
</dbReference>
<dbReference type="GO" id="GO:0008883">
    <property type="term" value="F:glutamyl-tRNA reductase activity"/>
    <property type="evidence" value="ECO:0007669"/>
    <property type="project" value="UniProtKB-UniRule"/>
</dbReference>
<proteinExistence type="inferred from homology"/>
<evidence type="ECO:0000256" key="8">
    <source>
        <dbReference type="ARBA" id="ARBA00068659"/>
    </source>
</evidence>
<dbReference type="AlphaFoldDB" id="A0A6N8FFY4"/>
<evidence type="ECO:0000259" key="17">
    <source>
        <dbReference type="Pfam" id="PF05201"/>
    </source>
</evidence>
<dbReference type="EMBL" id="WOCA01000001">
    <property type="protein sequence ID" value="MUK86957.1"/>
    <property type="molecule type" value="Genomic_DNA"/>
</dbReference>
<keyword evidence="6 9" id="KW-0627">Porphyrin biosynthesis</keyword>
<name>A0A6N8FFY4_9BACI</name>
<evidence type="ECO:0000256" key="10">
    <source>
        <dbReference type="PIRSR" id="PIRSR000445-1"/>
    </source>
</evidence>
<evidence type="ECO:0000259" key="15">
    <source>
        <dbReference type="Pfam" id="PF00745"/>
    </source>
</evidence>
<keyword evidence="19" id="KW-1185">Reference proteome</keyword>
<comment type="subunit">
    <text evidence="9">Homodimer.</text>
</comment>
<dbReference type="SUPFAM" id="SSF69075">
    <property type="entry name" value="Glutamyl tRNA-reductase dimerization domain"/>
    <property type="match status" value="1"/>
</dbReference>
<feature type="binding site" evidence="9 11">
    <location>
        <position position="120"/>
    </location>
    <ligand>
        <name>substrate</name>
    </ligand>
</feature>
<evidence type="ECO:0000256" key="5">
    <source>
        <dbReference type="ARBA" id="ARBA00023002"/>
    </source>
</evidence>
<dbReference type="PANTHER" id="PTHR43013">
    <property type="entry name" value="GLUTAMYL-TRNA REDUCTASE"/>
    <property type="match status" value="1"/>
</dbReference>
<comment type="pathway">
    <text evidence="1 9 14">Porphyrin-containing compound metabolism; protoporphyrin-IX biosynthesis; 5-aminolevulinate from L-glutamyl-tRNA(Glu): step 1/2.</text>
</comment>